<accession>A0A7G9UKX3</accession>
<dbReference type="SMART" id="SM00353">
    <property type="entry name" value="HLH"/>
    <property type="match status" value="1"/>
</dbReference>
<evidence type="ECO:0000256" key="1">
    <source>
        <dbReference type="ARBA" id="ARBA00004123"/>
    </source>
</evidence>
<dbReference type="InterPro" id="IPR036638">
    <property type="entry name" value="HLH_DNA-bd_sf"/>
</dbReference>
<dbReference type="Gene3D" id="4.10.280.10">
    <property type="entry name" value="Helix-loop-helix DNA-binding domain"/>
    <property type="match status" value="1"/>
</dbReference>
<evidence type="ECO:0000313" key="7">
    <source>
        <dbReference type="EMBL" id="QNN94674.1"/>
    </source>
</evidence>
<feature type="region of interest" description="Disordered" evidence="5">
    <location>
        <begin position="194"/>
        <end position="267"/>
    </location>
</feature>
<keyword evidence="3" id="KW-0238">DNA-binding</keyword>
<dbReference type="Pfam" id="PF00010">
    <property type="entry name" value="HLH"/>
    <property type="match status" value="1"/>
</dbReference>
<dbReference type="GO" id="GO:0000977">
    <property type="term" value="F:RNA polymerase II transcription regulatory region sequence-specific DNA binding"/>
    <property type="evidence" value="ECO:0007669"/>
    <property type="project" value="TreeGrafter"/>
</dbReference>
<evidence type="ECO:0000256" key="5">
    <source>
        <dbReference type="SAM" id="MobiDB-lite"/>
    </source>
</evidence>
<protein>
    <submittedName>
        <fullName evidence="7">Achaete-scute A2 transcription factor</fullName>
    </submittedName>
</protein>
<keyword evidence="4" id="KW-0539">Nucleus</keyword>
<dbReference type="PROSITE" id="PS50888">
    <property type="entry name" value="BHLH"/>
    <property type="match status" value="1"/>
</dbReference>
<evidence type="ECO:0000256" key="2">
    <source>
        <dbReference type="ARBA" id="ARBA00022902"/>
    </source>
</evidence>
<feature type="compositionally biased region" description="Polar residues" evidence="5">
    <location>
        <begin position="8"/>
        <end position="23"/>
    </location>
</feature>
<dbReference type="InterPro" id="IPR011598">
    <property type="entry name" value="bHLH_dom"/>
</dbReference>
<reference evidence="7" key="1">
    <citation type="submission" date="2020-08" db="EMBL/GenBank/DDBJ databases">
        <title>The development of early pioneer neurons in the annelid Malacoceros fuliginosus.</title>
        <authorList>
            <person name="Kumar S."/>
            <person name="Tumu S."/>
            <person name="Helm C."/>
            <person name="Hausen H."/>
        </authorList>
    </citation>
    <scope>NUCLEOTIDE SEQUENCE</scope>
</reference>
<dbReference type="GO" id="GO:0007399">
    <property type="term" value="P:nervous system development"/>
    <property type="evidence" value="ECO:0007669"/>
    <property type="project" value="UniProtKB-KW"/>
</dbReference>
<dbReference type="GO" id="GO:0000981">
    <property type="term" value="F:DNA-binding transcription factor activity, RNA polymerase II-specific"/>
    <property type="evidence" value="ECO:0007669"/>
    <property type="project" value="TreeGrafter"/>
</dbReference>
<sequence>MSLDGHYSSMQSPMQWGNNCSQGETQHWQQYPVASSSPVEAWNYPAMAAATGAYPAGAEVPRVPPMYHHGLGETGYQSLQQAQLHQQQLNSPPQDPSSALWNKQQQAACNLMDASAVYMQHFSTHATTVARRNERERNRVRHINSTFENLRQHLPNGQKKKKLSKVDTLRTAIKYIHHLQGILGDDVKPLVKQVSKSSNSNKKRQSLDSSVTSNSSLENTTHEDEELQRGLVPTNDIISSRSSPVSASTTPVSFLNQNSPSFQWGSS</sequence>
<proteinExistence type="evidence at transcript level"/>
<dbReference type="PANTHER" id="PTHR23349:SF108">
    <property type="entry name" value="BHLH DOMAIN-CONTAINING PROTEIN"/>
    <property type="match status" value="1"/>
</dbReference>
<feature type="compositionally biased region" description="Low complexity" evidence="5">
    <location>
        <begin position="239"/>
        <end position="253"/>
    </location>
</feature>
<feature type="compositionally biased region" description="Low complexity" evidence="5">
    <location>
        <begin position="207"/>
        <end position="219"/>
    </location>
</feature>
<organism evidence="7">
    <name type="scientific">Malacoceros fuliginosus</name>
    <name type="common">Polychaete tubeworm</name>
    <name type="synonym">Scolelepis fuliginosa</name>
    <dbReference type="NCBI Taxonomy" id="271776"/>
    <lineage>
        <taxon>Eukaryota</taxon>
        <taxon>Metazoa</taxon>
        <taxon>Spiralia</taxon>
        <taxon>Lophotrochozoa</taxon>
        <taxon>Annelida</taxon>
        <taxon>Polychaeta</taxon>
        <taxon>Sedentaria</taxon>
        <taxon>Canalipalpata</taxon>
        <taxon>Spionida</taxon>
        <taxon>Spionidae</taxon>
        <taxon>Malacoceros</taxon>
    </lineage>
</organism>
<dbReference type="AlphaFoldDB" id="A0A7G9UKX3"/>
<name>A0A7G9UKX3_MALFL</name>
<evidence type="ECO:0000256" key="4">
    <source>
        <dbReference type="ARBA" id="ARBA00023242"/>
    </source>
</evidence>
<comment type="subcellular location">
    <subcellularLocation>
        <location evidence="1">Nucleus</location>
    </subcellularLocation>
</comment>
<gene>
    <name evidence="7" type="primary">ASCa2</name>
</gene>
<dbReference type="InterPro" id="IPR050283">
    <property type="entry name" value="E-box_TF_Regulators"/>
</dbReference>
<evidence type="ECO:0000259" key="6">
    <source>
        <dbReference type="PROSITE" id="PS50888"/>
    </source>
</evidence>
<feature type="compositionally biased region" description="Polar residues" evidence="5">
    <location>
        <begin position="254"/>
        <end position="267"/>
    </location>
</feature>
<dbReference type="EMBL" id="MT901643">
    <property type="protein sequence ID" value="QNN94674.1"/>
    <property type="molecule type" value="mRNA"/>
</dbReference>
<dbReference type="SUPFAM" id="SSF47459">
    <property type="entry name" value="HLH, helix-loop-helix DNA-binding domain"/>
    <property type="match status" value="1"/>
</dbReference>
<dbReference type="PANTHER" id="PTHR23349">
    <property type="entry name" value="BASIC HELIX-LOOP-HELIX TRANSCRIPTION FACTOR, TWIST"/>
    <property type="match status" value="1"/>
</dbReference>
<feature type="region of interest" description="Disordered" evidence="5">
    <location>
        <begin position="1"/>
        <end position="23"/>
    </location>
</feature>
<dbReference type="FunFam" id="4.10.280.10:FF:000029">
    <property type="entry name" value="Achaete-scute family bHLH transcription factor 1"/>
    <property type="match status" value="1"/>
</dbReference>
<evidence type="ECO:0000256" key="3">
    <source>
        <dbReference type="ARBA" id="ARBA00023125"/>
    </source>
</evidence>
<keyword evidence="2" id="KW-0524">Neurogenesis</keyword>
<dbReference type="GO" id="GO:0046983">
    <property type="term" value="F:protein dimerization activity"/>
    <property type="evidence" value="ECO:0007669"/>
    <property type="project" value="InterPro"/>
</dbReference>
<feature type="domain" description="BHLH" evidence="6">
    <location>
        <begin position="127"/>
        <end position="179"/>
    </location>
</feature>
<dbReference type="GO" id="GO:0005634">
    <property type="term" value="C:nucleus"/>
    <property type="evidence" value="ECO:0007669"/>
    <property type="project" value="UniProtKB-SubCell"/>
</dbReference>